<dbReference type="EMBL" id="JAVDYF010000001">
    <property type="protein sequence ID" value="MDR7354903.1"/>
    <property type="molecule type" value="Genomic_DNA"/>
</dbReference>
<keyword evidence="2" id="KW-0812">Transmembrane</keyword>
<evidence type="ECO:0000256" key="1">
    <source>
        <dbReference type="SAM" id="MobiDB-lite"/>
    </source>
</evidence>
<feature type="region of interest" description="Disordered" evidence="1">
    <location>
        <begin position="122"/>
        <end position="282"/>
    </location>
</feature>
<gene>
    <name evidence="3" type="ORF">J2S37_001441</name>
</gene>
<reference evidence="3 4" key="1">
    <citation type="submission" date="2023-07" db="EMBL/GenBank/DDBJ databases">
        <title>Sequencing the genomes of 1000 actinobacteria strains.</title>
        <authorList>
            <person name="Klenk H.-P."/>
        </authorList>
    </citation>
    <scope>NUCLEOTIDE SEQUENCE [LARGE SCALE GENOMIC DNA]</scope>
    <source>
        <strain evidence="3 4">DSM 44508</strain>
    </source>
</reference>
<evidence type="ECO:0000313" key="3">
    <source>
        <dbReference type="EMBL" id="MDR7354903.1"/>
    </source>
</evidence>
<evidence type="ECO:0000256" key="2">
    <source>
        <dbReference type="SAM" id="Phobius"/>
    </source>
</evidence>
<protein>
    <submittedName>
        <fullName evidence="3">Uncharacterized protein</fullName>
    </submittedName>
</protein>
<keyword evidence="2" id="KW-1133">Transmembrane helix</keyword>
<feature type="compositionally biased region" description="Pro residues" evidence="1">
    <location>
        <begin position="189"/>
        <end position="223"/>
    </location>
</feature>
<sequence>MTATVPRRFFLFISLGCVSAVAVGFIVWRSSLSMTTPGNTLNAGFTPVTTTAVLPDSDLPMPTDSSESPKPQEPALAPSATLDPLLPPRAFIDPQWIEPRVPDSPNGVATFIPQPLPPALPPADVVVPPAGDRAGAPVPPAPDRPRPTSPTMAPPQPVPSTPQAPTTTPSTSASTTPPATTTPSEQVTPPAPSAPPKPQPSAPAIPQAPLPMLPQSTPQPPKPGFREPAPIDHTAQPHYESTVQATLPTPATPSEAAPSTTVSPTTPIHDGEAPLVPAPKHP</sequence>
<feature type="transmembrane region" description="Helical" evidence="2">
    <location>
        <begin position="9"/>
        <end position="28"/>
    </location>
</feature>
<feature type="compositionally biased region" description="Low complexity" evidence="1">
    <location>
        <begin position="122"/>
        <end position="136"/>
    </location>
</feature>
<comment type="caution">
    <text evidence="3">The sequence shown here is derived from an EMBL/GenBank/DDBJ whole genome shotgun (WGS) entry which is preliminary data.</text>
</comment>
<proteinExistence type="predicted"/>
<feature type="compositionally biased region" description="Pro residues" evidence="1">
    <location>
        <begin position="152"/>
        <end position="162"/>
    </location>
</feature>
<feature type="compositionally biased region" description="Low complexity" evidence="1">
    <location>
        <begin position="163"/>
        <end position="184"/>
    </location>
</feature>
<feature type="region of interest" description="Disordered" evidence="1">
    <location>
        <begin position="96"/>
        <end position="115"/>
    </location>
</feature>
<keyword evidence="2" id="KW-0472">Membrane</keyword>
<feature type="region of interest" description="Disordered" evidence="1">
    <location>
        <begin position="54"/>
        <end position="87"/>
    </location>
</feature>
<feature type="compositionally biased region" description="Low complexity" evidence="1">
    <location>
        <begin position="245"/>
        <end position="267"/>
    </location>
</feature>
<name>A0ABU2B8F5_9CORY</name>
<evidence type="ECO:0000313" key="4">
    <source>
        <dbReference type="Proteomes" id="UP001183619"/>
    </source>
</evidence>
<dbReference type="Proteomes" id="UP001183619">
    <property type="component" value="Unassembled WGS sequence"/>
</dbReference>
<dbReference type="RefSeq" id="WP_277103935.1">
    <property type="nucleotide sequence ID" value="NZ_BAAAJS010000027.1"/>
</dbReference>
<organism evidence="3 4">
    <name type="scientific">Corynebacterium felinum</name>
    <dbReference type="NCBI Taxonomy" id="131318"/>
    <lineage>
        <taxon>Bacteria</taxon>
        <taxon>Bacillati</taxon>
        <taxon>Actinomycetota</taxon>
        <taxon>Actinomycetes</taxon>
        <taxon>Mycobacteriales</taxon>
        <taxon>Corynebacteriaceae</taxon>
        <taxon>Corynebacterium</taxon>
    </lineage>
</organism>
<accession>A0ABU2B8F5</accession>
<keyword evidence="4" id="KW-1185">Reference proteome</keyword>